<dbReference type="SUPFAM" id="SSF51735">
    <property type="entry name" value="NAD(P)-binding Rossmann-fold domains"/>
    <property type="match status" value="1"/>
</dbReference>
<comment type="pathway">
    <text evidence="9 13">Amino-acid biosynthesis; L-lysine biosynthesis via DAP pathway; (S)-tetrahydrodipicolinate from L-aspartate: step 4/4.</text>
</comment>
<feature type="active site" description="Proton donor" evidence="13">
    <location>
        <position position="170"/>
    </location>
</feature>
<feature type="domain" description="Dihydrodipicolinate reductase C-terminal" evidence="15">
    <location>
        <begin position="139"/>
        <end position="275"/>
    </location>
</feature>
<dbReference type="EC" id="1.17.1.8" evidence="10 13"/>
<keyword evidence="5 13" id="KW-0220">Diaminopimelate biosynthesis</keyword>
<dbReference type="InterPro" id="IPR000846">
    <property type="entry name" value="DapB_N"/>
</dbReference>
<comment type="caution">
    <text evidence="13">Was originally thought to be a dihydrodipicolinate reductase (DHDPR), catalyzing the conversion of dihydrodipicolinate to tetrahydrodipicolinate. However, it was shown in E.coli that the substrate of the enzymatic reaction is not dihydrodipicolinate (DHDP) but in fact (2S,4S)-4-hydroxy-2,3,4,5-tetrahydrodipicolinic acid (HTPA), the product released by the DapA-catalyzed reaction.</text>
</comment>
<dbReference type="GO" id="GO:0009089">
    <property type="term" value="P:lysine biosynthetic process via diaminopimelate"/>
    <property type="evidence" value="ECO:0007669"/>
    <property type="project" value="UniProtKB-UniRule"/>
</dbReference>
<feature type="binding site" evidence="13">
    <location>
        <position position="57"/>
    </location>
    <ligand>
        <name>NAD(+)</name>
        <dbReference type="ChEBI" id="CHEBI:57540"/>
    </ligand>
</feature>
<evidence type="ECO:0000256" key="12">
    <source>
        <dbReference type="ARBA" id="ARBA00049396"/>
    </source>
</evidence>
<evidence type="ECO:0000256" key="2">
    <source>
        <dbReference type="ARBA" id="ARBA00022490"/>
    </source>
</evidence>
<dbReference type="Pfam" id="PF01113">
    <property type="entry name" value="DapB_N"/>
    <property type="match status" value="1"/>
</dbReference>
<dbReference type="AlphaFoldDB" id="A0A3B0JBC5"/>
<comment type="subunit">
    <text evidence="13">Homotetramer.</text>
</comment>
<feature type="binding site" evidence="13">
    <location>
        <begin position="21"/>
        <end position="26"/>
    </location>
    <ligand>
        <name>NAD(+)</name>
        <dbReference type="ChEBI" id="CHEBI:57540"/>
    </ligand>
</feature>
<keyword evidence="4 13" id="KW-0521">NADP</keyword>
<dbReference type="Gene3D" id="3.40.50.720">
    <property type="entry name" value="NAD(P)-binding Rossmann-like Domain"/>
    <property type="match status" value="1"/>
</dbReference>
<dbReference type="GO" id="GO:0051287">
    <property type="term" value="F:NAD binding"/>
    <property type="evidence" value="ECO:0007669"/>
    <property type="project" value="UniProtKB-UniRule"/>
</dbReference>
<evidence type="ECO:0000256" key="11">
    <source>
        <dbReference type="ARBA" id="ARBA00049080"/>
    </source>
</evidence>
<comment type="similarity">
    <text evidence="1 13">Belongs to the DapB family.</text>
</comment>
<feature type="binding site" evidence="13">
    <location>
        <begin position="176"/>
        <end position="177"/>
    </location>
    <ligand>
        <name>(S)-2,3,4,5-tetrahydrodipicolinate</name>
        <dbReference type="ChEBI" id="CHEBI:16845"/>
    </ligand>
</feature>
<evidence type="ECO:0000256" key="10">
    <source>
        <dbReference type="ARBA" id="ARBA00038983"/>
    </source>
</evidence>
<comment type="function">
    <text evidence="13">Catalyzes the conversion of 4-hydroxy-tetrahydrodipicolinate (HTPA) to tetrahydrodipicolinate.</text>
</comment>
<feature type="binding site" evidence="13">
    <location>
        <begin position="112"/>
        <end position="114"/>
    </location>
    <ligand>
        <name>NAD(+)</name>
        <dbReference type="ChEBI" id="CHEBI:57540"/>
    </ligand>
</feature>
<dbReference type="SUPFAM" id="SSF55347">
    <property type="entry name" value="Glyceraldehyde-3-phosphate dehydrogenase-like, C-terminal domain"/>
    <property type="match status" value="1"/>
</dbReference>
<dbReference type="InterPro" id="IPR022663">
    <property type="entry name" value="DapB_C"/>
</dbReference>
<dbReference type="GO" id="GO:0008839">
    <property type="term" value="F:4-hydroxy-tetrahydrodipicolinate reductase"/>
    <property type="evidence" value="ECO:0007669"/>
    <property type="project" value="UniProtKB-UniRule"/>
</dbReference>
<dbReference type="NCBIfam" id="TIGR00036">
    <property type="entry name" value="dapB"/>
    <property type="match status" value="1"/>
</dbReference>
<dbReference type="Pfam" id="PF05173">
    <property type="entry name" value="DapB_C"/>
    <property type="match status" value="1"/>
</dbReference>
<dbReference type="PROSITE" id="PS01298">
    <property type="entry name" value="DAPB"/>
    <property type="match status" value="1"/>
</dbReference>
<evidence type="ECO:0000259" key="14">
    <source>
        <dbReference type="Pfam" id="PF01113"/>
    </source>
</evidence>
<evidence type="ECO:0000256" key="1">
    <source>
        <dbReference type="ARBA" id="ARBA00006642"/>
    </source>
</evidence>
<dbReference type="PIRSF" id="PIRSF000161">
    <property type="entry name" value="DHPR"/>
    <property type="match status" value="1"/>
</dbReference>
<dbReference type="PANTHER" id="PTHR20836:SF0">
    <property type="entry name" value="4-HYDROXY-TETRAHYDRODIPICOLINATE REDUCTASE 1, CHLOROPLASTIC-RELATED"/>
    <property type="match status" value="1"/>
</dbReference>
<dbReference type="CDD" id="cd02274">
    <property type="entry name" value="DHDPR_N"/>
    <property type="match status" value="1"/>
</dbReference>
<protein>
    <recommendedName>
        <fullName evidence="10 13">4-hydroxy-tetrahydrodipicolinate reductase</fullName>
        <shortName evidence="13">HTPA reductase</shortName>
        <ecNumber evidence="10 13">1.17.1.8</ecNumber>
    </recommendedName>
</protein>
<comment type="caution">
    <text evidence="13">Lacks conserved residue(s) required for the propagation of feature annotation.</text>
</comment>
<keyword evidence="7 13" id="KW-0520">NAD</keyword>
<evidence type="ECO:0000256" key="8">
    <source>
        <dbReference type="ARBA" id="ARBA00023154"/>
    </source>
</evidence>
<reference evidence="16" key="1">
    <citation type="submission" date="2018-04" db="EMBL/GenBank/DDBJ databases">
        <authorList>
            <person name="Go L.Y."/>
            <person name="Mitchell J.A."/>
        </authorList>
    </citation>
    <scope>NUCLEOTIDE SEQUENCE</scope>
    <source>
        <strain evidence="16">WBAF</strain>
    </source>
</reference>
<dbReference type="UniPathway" id="UPA00034">
    <property type="reaction ID" value="UER00018"/>
</dbReference>
<keyword evidence="6 13" id="KW-0560">Oxidoreductase</keyword>
<keyword evidence="2 13" id="KW-0963">Cytoplasm</keyword>
<dbReference type="GO" id="GO:0016726">
    <property type="term" value="F:oxidoreductase activity, acting on CH or CH2 groups, NAD or NADP as acceptor"/>
    <property type="evidence" value="ECO:0007669"/>
    <property type="project" value="UniProtKB-UniRule"/>
</dbReference>
<evidence type="ECO:0000259" key="15">
    <source>
        <dbReference type="Pfam" id="PF05173"/>
    </source>
</evidence>
<comment type="subcellular location">
    <subcellularLocation>
        <location evidence="13">Cytoplasm</location>
    </subcellularLocation>
</comment>
<evidence type="ECO:0000256" key="5">
    <source>
        <dbReference type="ARBA" id="ARBA00022915"/>
    </source>
</evidence>
<keyword evidence="8 13" id="KW-0457">Lysine biosynthesis</keyword>
<dbReference type="Gene3D" id="3.30.360.10">
    <property type="entry name" value="Dihydrodipicolinate Reductase, domain 2"/>
    <property type="match status" value="1"/>
</dbReference>
<dbReference type="HAMAP" id="MF_00102">
    <property type="entry name" value="DapB"/>
    <property type="match status" value="1"/>
</dbReference>
<evidence type="ECO:0000256" key="4">
    <source>
        <dbReference type="ARBA" id="ARBA00022857"/>
    </source>
</evidence>
<evidence type="ECO:0000256" key="13">
    <source>
        <dbReference type="HAMAP-Rule" id="MF_00102"/>
    </source>
</evidence>
<name>A0A3B0JBC5_9RICK</name>
<comment type="catalytic activity">
    <reaction evidence="11 13">
        <text>(S)-2,3,4,5-tetrahydrodipicolinate + NADP(+) + H2O = (2S,4S)-4-hydroxy-2,3,4,5-tetrahydrodipicolinate + NADPH + H(+)</text>
        <dbReference type="Rhea" id="RHEA:35331"/>
        <dbReference type="ChEBI" id="CHEBI:15377"/>
        <dbReference type="ChEBI" id="CHEBI:15378"/>
        <dbReference type="ChEBI" id="CHEBI:16845"/>
        <dbReference type="ChEBI" id="CHEBI:57783"/>
        <dbReference type="ChEBI" id="CHEBI:58349"/>
        <dbReference type="ChEBI" id="CHEBI:67139"/>
        <dbReference type="EC" id="1.17.1.8"/>
    </reaction>
</comment>
<dbReference type="InterPro" id="IPR022664">
    <property type="entry name" value="DapB_N_CS"/>
</dbReference>
<evidence type="ECO:0000256" key="9">
    <source>
        <dbReference type="ARBA" id="ARBA00037922"/>
    </source>
</evidence>
<comment type="catalytic activity">
    <reaction evidence="12 13">
        <text>(S)-2,3,4,5-tetrahydrodipicolinate + NAD(+) + H2O = (2S,4S)-4-hydroxy-2,3,4,5-tetrahydrodipicolinate + NADH + H(+)</text>
        <dbReference type="Rhea" id="RHEA:35323"/>
        <dbReference type="ChEBI" id="CHEBI:15377"/>
        <dbReference type="ChEBI" id="CHEBI:15378"/>
        <dbReference type="ChEBI" id="CHEBI:16845"/>
        <dbReference type="ChEBI" id="CHEBI:57540"/>
        <dbReference type="ChEBI" id="CHEBI:57945"/>
        <dbReference type="ChEBI" id="CHEBI:67139"/>
        <dbReference type="EC" id="1.17.1.8"/>
    </reaction>
</comment>
<dbReference type="EMBL" id="OUNF01000375">
    <property type="protein sequence ID" value="SPP34423.1"/>
    <property type="molecule type" value="Genomic_DNA"/>
</dbReference>
<dbReference type="InterPro" id="IPR036291">
    <property type="entry name" value="NAD(P)-bd_dom_sf"/>
</dbReference>
<feature type="active site" description="Proton donor/acceptor" evidence="13">
    <location>
        <position position="166"/>
    </location>
</feature>
<evidence type="ECO:0000313" key="16">
    <source>
        <dbReference type="EMBL" id="SPP34423.1"/>
    </source>
</evidence>
<dbReference type="GO" id="GO:0050661">
    <property type="term" value="F:NADP binding"/>
    <property type="evidence" value="ECO:0007669"/>
    <property type="project" value="UniProtKB-UniRule"/>
</dbReference>
<dbReference type="GO" id="GO:0005737">
    <property type="term" value="C:cytoplasm"/>
    <property type="evidence" value="ECO:0007669"/>
    <property type="project" value="UniProtKB-SubCell"/>
</dbReference>
<evidence type="ECO:0000256" key="6">
    <source>
        <dbReference type="ARBA" id="ARBA00023002"/>
    </source>
</evidence>
<accession>A0A3B0JBC5</accession>
<feature type="binding site" evidence="13">
    <location>
        <begin position="133"/>
        <end position="136"/>
    </location>
    <ligand>
        <name>NAD(+)</name>
        <dbReference type="ChEBI" id="CHEBI:57540"/>
    </ligand>
</feature>
<keyword evidence="3 13" id="KW-0028">Amino-acid biosynthesis</keyword>
<sequence length="276" mass="30031">MTKLQKKPNISFMKIRVGVIGCLGRMGKKILNELITNTKVEIAGAVARLGSEYIGLDIGPIVGHNCNLEIKVTSSISEVFESSDVVIDFTTKECMLDCLKAAVKFKKPLVSGTTGIEGLNLKEYAAKVPILWSANMSIGVNVLLKLVKEAAKLLGHEYDVEIWEMHHNLKKDSPSGTAIEFGKAVANAAKVDFELNQYSHNNSNIRGKGGIGFAVSRGGGVIGDHSVMFVNSDERVELNHKAIDRTTFARGAVQAAIWLCENKQEIPGLYSMQDLV</sequence>
<dbReference type="PANTHER" id="PTHR20836">
    <property type="entry name" value="DIHYDRODIPICOLINATE REDUCTASE"/>
    <property type="match status" value="1"/>
</dbReference>
<feature type="binding site" evidence="13">
    <location>
        <position position="167"/>
    </location>
    <ligand>
        <name>(S)-2,3,4,5-tetrahydrodipicolinate</name>
        <dbReference type="ChEBI" id="CHEBI:16845"/>
    </ligand>
</feature>
<evidence type="ECO:0000256" key="7">
    <source>
        <dbReference type="ARBA" id="ARBA00023027"/>
    </source>
</evidence>
<gene>
    <name evidence="13 16" type="primary">dapB</name>
    <name evidence="16" type="ORF">WBAF_1405</name>
</gene>
<feature type="domain" description="Dihydrodipicolinate reductase N-terminal" evidence="14">
    <location>
        <begin position="15"/>
        <end position="136"/>
    </location>
</feature>
<organism evidence="16">
    <name type="scientific">Wolbachia endosymbiont of Aleurodicus floccissimus</name>
    <dbReference type="NCBI Taxonomy" id="2152762"/>
    <lineage>
        <taxon>Bacteria</taxon>
        <taxon>Pseudomonadati</taxon>
        <taxon>Pseudomonadota</taxon>
        <taxon>Alphaproteobacteria</taxon>
        <taxon>Rickettsiales</taxon>
        <taxon>Anaplasmataceae</taxon>
        <taxon>Wolbachieae</taxon>
        <taxon>Wolbachia</taxon>
    </lineage>
</organism>
<dbReference type="GO" id="GO:0019877">
    <property type="term" value="P:diaminopimelate biosynthetic process"/>
    <property type="evidence" value="ECO:0007669"/>
    <property type="project" value="UniProtKB-UniRule"/>
</dbReference>
<evidence type="ECO:0000256" key="3">
    <source>
        <dbReference type="ARBA" id="ARBA00022605"/>
    </source>
</evidence>
<dbReference type="InterPro" id="IPR023940">
    <property type="entry name" value="DHDPR_bac"/>
</dbReference>
<proteinExistence type="inferred from homology"/>